<accession>A0A3M7SSH5</accession>
<name>A0A3M7SSH5_BRAPC</name>
<evidence type="ECO:0000313" key="1">
    <source>
        <dbReference type="EMBL" id="RNA38696.1"/>
    </source>
</evidence>
<dbReference type="Proteomes" id="UP000276133">
    <property type="component" value="Unassembled WGS sequence"/>
</dbReference>
<organism evidence="1 2">
    <name type="scientific">Brachionus plicatilis</name>
    <name type="common">Marine rotifer</name>
    <name type="synonym">Brachionus muelleri</name>
    <dbReference type="NCBI Taxonomy" id="10195"/>
    <lineage>
        <taxon>Eukaryota</taxon>
        <taxon>Metazoa</taxon>
        <taxon>Spiralia</taxon>
        <taxon>Gnathifera</taxon>
        <taxon>Rotifera</taxon>
        <taxon>Eurotatoria</taxon>
        <taxon>Monogononta</taxon>
        <taxon>Pseudotrocha</taxon>
        <taxon>Ploima</taxon>
        <taxon>Brachionidae</taxon>
        <taxon>Brachionus</taxon>
    </lineage>
</organism>
<sequence length="66" mass="7695">MNEPFNRLALCGRQTGRGWKLQNLIIEKESLGATVRNNCFITFFYNQQNVDKKKFSVMLAILQVEE</sequence>
<dbReference type="AlphaFoldDB" id="A0A3M7SSH5"/>
<keyword evidence="2" id="KW-1185">Reference proteome</keyword>
<comment type="caution">
    <text evidence="1">The sequence shown here is derived from an EMBL/GenBank/DDBJ whole genome shotgun (WGS) entry which is preliminary data.</text>
</comment>
<protein>
    <submittedName>
        <fullName evidence="1">Uncharacterized protein</fullName>
    </submittedName>
</protein>
<dbReference type="EMBL" id="REGN01000836">
    <property type="protein sequence ID" value="RNA38696.1"/>
    <property type="molecule type" value="Genomic_DNA"/>
</dbReference>
<evidence type="ECO:0000313" key="2">
    <source>
        <dbReference type="Proteomes" id="UP000276133"/>
    </source>
</evidence>
<gene>
    <name evidence="1" type="ORF">BpHYR1_045313</name>
</gene>
<reference evidence="1 2" key="1">
    <citation type="journal article" date="2018" name="Sci. Rep.">
        <title>Genomic signatures of local adaptation to the degree of environmental predictability in rotifers.</title>
        <authorList>
            <person name="Franch-Gras L."/>
            <person name="Hahn C."/>
            <person name="Garcia-Roger E.M."/>
            <person name="Carmona M.J."/>
            <person name="Serra M."/>
            <person name="Gomez A."/>
        </authorList>
    </citation>
    <scope>NUCLEOTIDE SEQUENCE [LARGE SCALE GENOMIC DNA]</scope>
    <source>
        <strain evidence="1">HYR1</strain>
    </source>
</reference>
<proteinExistence type="predicted"/>